<feature type="domain" description="Radical SAM core" evidence="1">
    <location>
        <begin position="192"/>
        <end position="452"/>
    </location>
</feature>
<comment type="caution">
    <text evidence="2">The sequence shown here is derived from an EMBL/GenBank/DDBJ whole genome shotgun (WGS) entry which is preliminary data.</text>
</comment>
<dbReference type="InterPro" id="IPR023404">
    <property type="entry name" value="rSAM_horseshoe"/>
</dbReference>
<dbReference type="EMBL" id="JAVREL010000008">
    <property type="protein sequence ID" value="MDT0344126.1"/>
    <property type="molecule type" value="Genomic_DNA"/>
</dbReference>
<dbReference type="PANTHER" id="PTHR43324">
    <property type="match status" value="1"/>
</dbReference>
<name>A0ABU2MR86_9ACTN</name>
<organism evidence="2 3">
    <name type="scientific">Streptomyces litchfieldiae</name>
    <dbReference type="NCBI Taxonomy" id="3075543"/>
    <lineage>
        <taxon>Bacteria</taxon>
        <taxon>Bacillati</taxon>
        <taxon>Actinomycetota</taxon>
        <taxon>Actinomycetes</taxon>
        <taxon>Kitasatosporales</taxon>
        <taxon>Streptomycetaceae</taxon>
        <taxon>Streptomyces</taxon>
    </lineage>
</organism>
<dbReference type="RefSeq" id="WP_311705254.1">
    <property type="nucleotide sequence ID" value="NZ_JAVREL010000008.1"/>
</dbReference>
<dbReference type="InterPro" id="IPR006638">
    <property type="entry name" value="Elp3/MiaA/NifB-like_rSAM"/>
</dbReference>
<dbReference type="Gene3D" id="3.80.30.20">
    <property type="entry name" value="tm_1862 like domain"/>
    <property type="match status" value="1"/>
</dbReference>
<dbReference type="InterPro" id="IPR007197">
    <property type="entry name" value="rSAM"/>
</dbReference>
<keyword evidence="3" id="KW-1185">Reference proteome</keyword>
<dbReference type="SUPFAM" id="SSF102114">
    <property type="entry name" value="Radical SAM enzymes"/>
    <property type="match status" value="1"/>
</dbReference>
<evidence type="ECO:0000313" key="2">
    <source>
        <dbReference type="EMBL" id="MDT0344126.1"/>
    </source>
</evidence>
<dbReference type="InterPro" id="IPR058240">
    <property type="entry name" value="rSAM_sf"/>
</dbReference>
<dbReference type="Pfam" id="PF04055">
    <property type="entry name" value="Radical_SAM"/>
    <property type="match status" value="1"/>
</dbReference>
<evidence type="ECO:0000259" key="1">
    <source>
        <dbReference type="PROSITE" id="PS51918"/>
    </source>
</evidence>
<accession>A0ABU2MR86</accession>
<sequence length="512" mass="55595">MEGEERMHPLVILDCFTVEPSGLGVPPYLSTYVRSAWSALTRARPGVVVHYLTIDDVRWCLAGGRAAVEPPLSDPLTYSATINRSNAIQLLRDAEIVVVVAGDAVPSVHLHAVNGSLEEIARALACVRGRRYLLGPLSTYALNAPAQYAGLFDAVHTHTVTSGDLALGSKQPTTYGQARADRGSFSGLVEQMNWRPIAELELYRGCTRRKFCDFCNEPAKSPLVAFRDVDDIVEEATQLYAAGVRNFRLGQQTCFFSYRHRDEDAIRALLGGIRERCPALEVLHIDNADPLTVATPVGLRIAKLVADHCTEGNCAPMGIESFDPAVIERNTLTCTPQILMRAVEHINEAGADRGPGGLPKLLPGLNLIYGLPGETHGTHVANLRGLAEILDAGLLCHRTNVRLARAFPGTPLAALGERPPPPSAEHFATWKADIDFAWDQPMKERVYPAGLRVPGLHSYFVGQGGTWWRRLGSYSIQVVERNAAVPPGSTADLTVIGHAPRMIYGERLAAAA</sequence>
<dbReference type="PROSITE" id="PS51918">
    <property type="entry name" value="RADICAL_SAM"/>
    <property type="match status" value="1"/>
</dbReference>
<dbReference type="SMART" id="SM00729">
    <property type="entry name" value="Elp3"/>
    <property type="match status" value="1"/>
</dbReference>
<dbReference type="Proteomes" id="UP001183246">
    <property type="component" value="Unassembled WGS sequence"/>
</dbReference>
<protein>
    <submittedName>
        <fullName evidence="2">Radical SAM protein</fullName>
    </submittedName>
</protein>
<evidence type="ECO:0000313" key="3">
    <source>
        <dbReference type="Proteomes" id="UP001183246"/>
    </source>
</evidence>
<dbReference type="SFLD" id="SFLDS00029">
    <property type="entry name" value="Radical_SAM"/>
    <property type="match status" value="1"/>
</dbReference>
<dbReference type="PANTHER" id="PTHR43324:SF1">
    <property type="entry name" value="RADICAL SAM CORE DOMAIN-CONTAINING PROTEIN"/>
    <property type="match status" value="1"/>
</dbReference>
<reference evidence="3" key="1">
    <citation type="submission" date="2023-07" db="EMBL/GenBank/DDBJ databases">
        <title>30 novel species of actinomycetes from the DSMZ collection.</title>
        <authorList>
            <person name="Nouioui I."/>
        </authorList>
    </citation>
    <scope>NUCLEOTIDE SEQUENCE [LARGE SCALE GENOMIC DNA]</scope>
    <source>
        <strain evidence="3">DSM 44938</strain>
    </source>
</reference>
<proteinExistence type="predicted"/>
<dbReference type="SFLD" id="SFLDG01082">
    <property type="entry name" value="B12-binding_domain_containing"/>
    <property type="match status" value="1"/>
</dbReference>
<gene>
    <name evidence="2" type="ORF">RM590_16085</name>
</gene>